<dbReference type="CDD" id="cd00112">
    <property type="entry name" value="LDLa"/>
    <property type="match status" value="1"/>
</dbReference>
<organism evidence="2 3">
    <name type="scientific">Thelohanellus kitauei</name>
    <name type="common">Myxosporean</name>
    <dbReference type="NCBI Taxonomy" id="669202"/>
    <lineage>
        <taxon>Eukaryota</taxon>
        <taxon>Metazoa</taxon>
        <taxon>Cnidaria</taxon>
        <taxon>Myxozoa</taxon>
        <taxon>Myxosporea</taxon>
        <taxon>Bivalvulida</taxon>
        <taxon>Platysporina</taxon>
        <taxon>Myxobolidae</taxon>
        <taxon>Thelohanellus</taxon>
    </lineage>
</organism>
<dbReference type="AlphaFoldDB" id="A0A0C2MT61"/>
<evidence type="ECO:0000256" key="1">
    <source>
        <dbReference type="ARBA" id="ARBA00023157"/>
    </source>
</evidence>
<reference evidence="2 3" key="1">
    <citation type="journal article" date="2014" name="Genome Biol. Evol.">
        <title>The genome of the myxosporean Thelohanellus kitauei shows adaptations to nutrient acquisition within its fish host.</title>
        <authorList>
            <person name="Yang Y."/>
            <person name="Xiong J."/>
            <person name="Zhou Z."/>
            <person name="Huo F."/>
            <person name="Miao W."/>
            <person name="Ran C."/>
            <person name="Liu Y."/>
            <person name="Zhang J."/>
            <person name="Feng J."/>
            <person name="Wang M."/>
            <person name="Wang M."/>
            <person name="Wang L."/>
            <person name="Yao B."/>
        </authorList>
    </citation>
    <scope>NUCLEOTIDE SEQUENCE [LARGE SCALE GENOMIC DNA]</scope>
    <source>
        <strain evidence="2">Wuqing</strain>
    </source>
</reference>
<accession>A0A0C2MT61</accession>
<comment type="caution">
    <text evidence="2">The sequence shown here is derived from an EMBL/GenBank/DDBJ whole genome shotgun (WGS) entry which is preliminary data.</text>
</comment>
<name>A0A0C2MT61_THEKT</name>
<dbReference type="Gene3D" id="2.40.128.620">
    <property type="match status" value="1"/>
</dbReference>
<sequence>MCDGVVDCSDGSDENQICYNGHIEFSWQAEHSSHSFLVTIIDRNDESILIHEIVTKASIDVGGHENCGSYLIIAKNTINYNIQHATYQYIPPKFLAPKNLAYDSENNKLKWDAYPYLCVPRIYYVKISIIEIECHGSLIINRNFTIQNWYELDNKNHLECKPICANNLPSHNNQESHANQFENYDHINGCDLCLRTFNRI</sequence>
<protein>
    <submittedName>
        <fullName evidence="2">Uncharacterized protein</fullName>
    </submittedName>
</protein>
<keyword evidence="1" id="KW-1015">Disulfide bond</keyword>
<dbReference type="InterPro" id="IPR002172">
    <property type="entry name" value="LDrepeatLR_classA_rpt"/>
</dbReference>
<evidence type="ECO:0000313" key="3">
    <source>
        <dbReference type="Proteomes" id="UP000031668"/>
    </source>
</evidence>
<proteinExistence type="predicted"/>
<evidence type="ECO:0000313" key="2">
    <source>
        <dbReference type="EMBL" id="KII67405.1"/>
    </source>
</evidence>
<keyword evidence="3" id="KW-1185">Reference proteome</keyword>
<dbReference type="Proteomes" id="UP000031668">
    <property type="component" value="Unassembled WGS sequence"/>
</dbReference>
<gene>
    <name evidence="2" type="ORF">RF11_05329</name>
</gene>
<dbReference type="EMBL" id="JWZT01003207">
    <property type="protein sequence ID" value="KII67405.1"/>
    <property type="molecule type" value="Genomic_DNA"/>
</dbReference>